<dbReference type="EMBL" id="CAAE01005830">
    <property type="protein sequence ID" value="CAF88848.1"/>
    <property type="molecule type" value="Genomic_DNA"/>
</dbReference>
<evidence type="ECO:0000313" key="3">
    <source>
        <dbReference type="EMBL" id="CAF88848.1"/>
    </source>
</evidence>
<dbReference type="GO" id="GO:0005730">
    <property type="term" value="C:nucleolus"/>
    <property type="evidence" value="ECO:0007669"/>
    <property type="project" value="TreeGrafter"/>
</dbReference>
<organism evidence="3">
    <name type="scientific">Tetraodon nigroviridis</name>
    <name type="common">Spotted green pufferfish</name>
    <name type="synonym">Chelonodon nigroviridis</name>
    <dbReference type="NCBI Taxonomy" id="99883"/>
    <lineage>
        <taxon>Eukaryota</taxon>
        <taxon>Metazoa</taxon>
        <taxon>Chordata</taxon>
        <taxon>Craniata</taxon>
        <taxon>Vertebrata</taxon>
        <taxon>Euteleostomi</taxon>
        <taxon>Actinopterygii</taxon>
        <taxon>Neopterygii</taxon>
        <taxon>Teleostei</taxon>
        <taxon>Neoteleostei</taxon>
        <taxon>Acanthomorphata</taxon>
        <taxon>Eupercaria</taxon>
        <taxon>Tetraodontiformes</taxon>
        <taxon>Tetradontoidea</taxon>
        <taxon>Tetraodontidae</taxon>
        <taxon>Tetraodon</taxon>
    </lineage>
</organism>
<evidence type="ECO:0000256" key="2">
    <source>
        <dbReference type="SAM" id="MobiDB-lite"/>
    </source>
</evidence>
<dbReference type="AlphaFoldDB" id="Q4TE34"/>
<comment type="caution">
    <text evidence="3">The sequence shown here is derived from an EMBL/GenBank/DDBJ whole genome shotgun (WGS) entry which is preliminary data.</text>
</comment>
<feature type="region of interest" description="Disordered" evidence="2">
    <location>
        <begin position="36"/>
        <end position="126"/>
    </location>
</feature>
<reference evidence="3" key="1">
    <citation type="journal article" date="2004" name="Nature">
        <title>Genome duplication in the teleost fish Tetraodon nigroviridis reveals the early vertebrate proto-karyotype.</title>
        <authorList>
            <person name="Jaillon O."/>
            <person name="Aury J.-M."/>
            <person name="Brunet F."/>
            <person name="Petit J.-L."/>
            <person name="Stange-Thomann N."/>
            <person name="Mauceli E."/>
            <person name="Bouneau L."/>
            <person name="Fischer C."/>
            <person name="Ozouf-Costaz C."/>
            <person name="Bernot A."/>
            <person name="Nicaud S."/>
            <person name="Jaffe D."/>
            <person name="Fisher S."/>
            <person name="Lutfalla G."/>
            <person name="Dossat C."/>
            <person name="Segurens B."/>
            <person name="Dasilva C."/>
            <person name="Salanoubat M."/>
            <person name="Levy M."/>
            <person name="Boudet N."/>
            <person name="Castellano S."/>
            <person name="Anthouard V."/>
            <person name="Jubin C."/>
            <person name="Castelli V."/>
            <person name="Katinka M."/>
            <person name="Vacherie B."/>
            <person name="Biemont C."/>
            <person name="Skalli Z."/>
            <person name="Cattolico L."/>
            <person name="Poulain J."/>
            <person name="De Berardinis V."/>
            <person name="Cruaud C."/>
            <person name="Duprat S."/>
            <person name="Brottier P."/>
            <person name="Coutanceau J.-P."/>
            <person name="Gouzy J."/>
            <person name="Parra G."/>
            <person name="Lardier G."/>
            <person name="Chapple C."/>
            <person name="McKernan K.J."/>
            <person name="McEwan P."/>
            <person name="Bosak S."/>
            <person name="Kellis M."/>
            <person name="Volff J.-N."/>
            <person name="Guigo R."/>
            <person name="Zody M.C."/>
            <person name="Mesirov J."/>
            <person name="Lindblad-Toh K."/>
            <person name="Birren B."/>
            <person name="Nusbaum C."/>
            <person name="Kahn D."/>
            <person name="Robinson-Rechavi M."/>
            <person name="Laudet V."/>
            <person name="Schachter V."/>
            <person name="Quetier F."/>
            <person name="Saurin W."/>
            <person name="Scarpelli C."/>
            <person name="Wincker P."/>
            <person name="Lander E.S."/>
            <person name="Weissenbach J."/>
            <person name="Roest Crollius H."/>
        </authorList>
    </citation>
    <scope>NUCLEOTIDE SEQUENCE [LARGE SCALE GENOMIC DNA]</scope>
</reference>
<dbReference type="PANTHER" id="PTHR48029">
    <property type="entry name" value="NUCLEOLAR PROTEIN 8"/>
    <property type="match status" value="1"/>
</dbReference>
<feature type="compositionally biased region" description="Basic and acidic residues" evidence="2">
    <location>
        <begin position="88"/>
        <end position="100"/>
    </location>
</feature>
<dbReference type="KEGG" id="tng:GSTEN00002478G001"/>
<feature type="non-terminal residue" evidence="3">
    <location>
        <position position="1"/>
    </location>
</feature>
<sequence length="126" mass="14313">SKSARRKKREEAEKLPEVSKEIYYDVFCDLKAVFGPKKDGNAEEEEEKNWDQHVDAEEEELPEPVHPAHSGEAGRDSSAFHFSFFGEEAERGGAEAEYKVESLPASRQPWQQGPQLNDSSSEEEEE</sequence>
<feature type="compositionally biased region" description="Polar residues" evidence="2">
    <location>
        <begin position="108"/>
        <end position="119"/>
    </location>
</feature>
<proteinExistence type="predicted"/>
<keyword evidence="1" id="KW-0694">RNA-binding</keyword>
<dbReference type="GO" id="GO:0003723">
    <property type="term" value="F:RNA binding"/>
    <property type="evidence" value="ECO:0007669"/>
    <property type="project" value="UniProtKB-KW"/>
</dbReference>
<dbReference type="GO" id="GO:1902570">
    <property type="term" value="P:protein localization to nucleolus"/>
    <property type="evidence" value="ECO:0007669"/>
    <property type="project" value="TreeGrafter"/>
</dbReference>
<accession>Q4TE34</accession>
<name>Q4TE34_TETNG</name>
<reference evidence="3" key="2">
    <citation type="submission" date="2004-02" db="EMBL/GenBank/DDBJ databases">
        <authorList>
            <consortium name="Genoscope"/>
            <consortium name="Whitehead Institute Centre for Genome Research"/>
        </authorList>
    </citation>
    <scope>NUCLEOTIDE SEQUENCE</scope>
</reference>
<protein>
    <submittedName>
        <fullName evidence="3">(spotted green pufferfish) hypothetical protein</fullName>
    </submittedName>
</protein>
<evidence type="ECO:0000256" key="1">
    <source>
        <dbReference type="ARBA" id="ARBA00022884"/>
    </source>
</evidence>
<gene>
    <name evidence="3" type="ORF">GSTENG00002478001</name>
</gene>
<dbReference type="PANTHER" id="PTHR48029:SF1">
    <property type="entry name" value="NUCLEOLAR PROTEIN 8"/>
    <property type="match status" value="1"/>
</dbReference>
<feature type="non-terminal residue" evidence="3">
    <location>
        <position position="126"/>
    </location>
</feature>